<feature type="compositionally biased region" description="Basic and acidic residues" evidence="2">
    <location>
        <begin position="1"/>
        <end position="18"/>
    </location>
</feature>
<dbReference type="InterPro" id="IPR027417">
    <property type="entry name" value="P-loop_NTPase"/>
</dbReference>
<evidence type="ECO:0008006" key="8">
    <source>
        <dbReference type="Google" id="ProtNLM"/>
    </source>
</evidence>
<evidence type="ECO:0000259" key="5">
    <source>
        <dbReference type="Pfam" id="PF25053"/>
    </source>
</evidence>
<dbReference type="Pfam" id="PF25053">
    <property type="entry name" value="DUF7791"/>
    <property type="match status" value="1"/>
</dbReference>
<evidence type="ECO:0000256" key="2">
    <source>
        <dbReference type="SAM" id="MobiDB-lite"/>
    </source>
</evidence>
<feature type="domain" description="DUF7791" evidence="5">
    <location>
        <begin position="1070"/>
        <end position="1202"/>
    </location>
</feature>
<dbReference type="Gene3D" id="3.40.50.300">
    <property type="entry name" value="P-loop containing nucleotide triphosphate hydrolases"/>
    <property type="match status" value="1"/>
</dbReference>
<evidence type="ECO:0000313" key="6">
    <source>
        <dbReference type="EMBL" id="KAL1611914.1"/>
    </source>
</evidence>
<dbReference type="PANTHER" id="PTHR10039:SF5">
    <property type="entry name" value="NACHT DOMAIN-CONTAINING PROTEIN"/>
    <property type="match status" value="1"/>
</dbReference>
<name>A0ABR3S5F1_9PLEO</name>
<dbReference type="PANTHER" id="PTHR10039">
    <property type="entry name" value="AMELOGENIN"/>
    <property type="match status" value="1"/>
</dbReference>
<evidence type="ECO:0000259" key="3">
    <source>
        <dbReference type="Pfam" id="PF13391"/>
    </source>
</evidence>
<feature type="domain" description="Nephrocystin 3-like N-terminal" evidence="4">
    <location>
        <begin position="791"/>
        <end position="960"/>
    </location>
</feature>
<feature type="region of interest" description="Disordered" evidence="2">
    <location>
        <begin position="1"/>
        <end position="45"/>
    </location>
</feature>
<dbReference type="InterPro" id="IPR056884">
    <property type="entry name" value="NPHP3-like_N"/>
</dbReference>
<evidence type="ECO:0000256" key="1">
    <source>
        <dbReference type="ARBA" id="ARBA00022737"/>
    </source>
</evidence>
<protein>
    <recommendedName>
        <fullName evidence="8">NACHT domain-containing protein</fullName>
    </recommendedName>
</protein>
<dbReference type="Pfam" id="PF24883">
    <property type="entry name" value="NPHP3_N"/>
    <property type="match status" value="1"/>
</dbReference>
<feature type="region of interest" description="Disordered" evidence="2">
    <location>
        <begin position="1434"/>
        <end position="1460"/>
    </location>
</feature>
<dbReference type="Proteomes" id="UP001521785">
    <property type="component" value="Unassembled WGS sequence"/>
</dbReference>
<feature type="region of interest" description="Disordered" evidence="2">
    <location>
        <begin position="87"/>
        <end position="106"/>
    </location>
</feature>
<reference evidence="6 7" key="1">
    <citation type="submission" date="2024-02" db="EMBL/GenBank/DDBJ databases">
        <title>De novo assembly and annotation of 12 fungi associated with fruit tree decline syndrome in Ontario, Canada.</title>
        <authorList>
            <person name="Sulman M."/>
            <person name="Ellouze W."/>
            <person name="Ilyukhin E."/>
        </authorList>
    </citation>
    <scope>NUCLEOTIDE SEQUENCE [LARGE SCALE GENOMIC DNA]</scope>
    <source>
        <strain evidence="6 7">M42-189</strain>
    </source>
</reference>
<evidence type="ECO:0000313" key="7">
    <source>
        <dbReference type="Proteomes" id="UP001521785"/>
    </source>
</evidence>
<feature type="domain" description="HNH nuclease" evidence="3">
    <location>
        <begin position="254"/>
        <end position="320"/>
    </location>
</feature>
<accession>A0ABR3S5F1</accession>
<comment type="caution">
    <text evidence="6">The sequence shown here is derived from an EMBL/GenBank/DDBJ whole genome shotgun (WGS) entry which is preliminary data.</text>
</comment>
<keyword evidence="1" id="KW-0677">Repeat</keyword>
<dbReference type="InterPro" id="IPR003615">
    <property type="entry name" value="HNH_nuc"/>
</dbReference>
<gene>
    <name evidence="6" type="ORF">SLS60_000136</name>
</gene>
<dbReference type="EMBL" id="JAKJXO020000001">
    <property type="protein sequence ID" value="KAL1611914.1"/>
    <property type="molecule type" value="Genomic_DNA"/>
</dbReference>
<feature type="compositionally biased region" description="Basic and acidic residues" evidence="2">
    <location>
        <begin position="1447"/>
        <end position="1460"/>
    </location>
</feature>
<sequence>MPRDPKTEKKSEKGKAPERTPGGPEQEPQRVSQNPATPHIIKNAPRGAFDARRFVSPLNTILRQQLALTSKEALSEVIDNAKRKSEHCSGRWANPGKRLKREPTMDDDEWQQAVGSEYDDWHRDHLSSYEAQIGAHSFLIQEYQKNEREGYLPSNAAKSHIQKAEETISDLNRETVILRAYKHSLRGEYLDTYLKDMATDMAYVDLLISRYSAPDGSRYWFKDQHGRDTKAQERFRTDVITRYDSKINRDSFWCPISRNNLRSSEVTAAHLVPYNTGEGNCDYLFGSAETAHGHLMSPSNGLILSSAFEKTLDDGAIIIVPAARGDVDPETKKEVDFDNDKEPYKVRVLDQSLVEGSKFVGIVQNSMLDGRILEFRNNNRPKKRYLWYLAIINLARRRRCQVTGWQKDSERLGSAMWASPGEWLRRSTIHSIMRQIGFDTNPEDTLKLGPVLKGGIEESPTCKEIVDRVAVNLSPPSKARRANKGGEDVDGSVWSRVYSNTLPQTEAPIDFSDCTYRQVTMDPLTAVGFASNIVQFVSFARDLISKGKEIARSADGALIGNLEIEFITKSIYDLNSYMGALPEEAYNKSRYGPKLSKADEQLQMLSLNSKEVARELLATLQKLKIPDGKKKPWSSLGQALRSVLSAERIEELSSRLDRYQTQINSALLISLTDMTRDEQYRQKLISSTKTRVNDYTKVWLYELSQSVLKNRWDPRNQQDLHRFAVQLEDSVTSDREALYRFKIHHYLRFDEIEERQETIADAHRKTFDWIFKGNSLPVEPGPESPPDSSVVQWSDFPAWIRGEKDLYWISGKPGSGKSTLMKYLYRHSTTDDLAKGWASSSVLIKAGFFLWNSGSAMQMSLLGLLQGLLYESVKGKLDLLQELFPTRWQNYIFYGADLRPWTWIEIRAAFRALLNMSKFRFLMFIDGLDEFDKNPSELMVFLQEIRSLAPQRLKLCVASRPWLIFEDAFRLEPWLRLQDLTRNDIRMYTEENLAAEPRWTELSAFHPEAASKLVLGITSKASGVILWVVLVVESLRQGLRDGDFVADLFVRLDKLPSSLEDLFRKILDQLDPEYLTQACELFGLVHCAVEPLSLLTISLALEGYEASIEAQVSPIDIEELQFRAGTVRRRIMSRCKGLLEVKDYRRYRHVAKAQYMHRTVRDFFQSEDVKQFVQSGAPDCDVIRNLCGSYLRQVKGTARHRSLATIFDYTISTIYDDFWFAFDDCVTYAKAWEIEKSTVPFGLLDELERTGNAYWGHSSPHWVNTYHRVTSPKLKANGEHHSLSYDSYLDYMLQTDCTSYVLAKAREKSRGAEGRDAINLLMRSLELRKFDFVQALIDYGIDTDACLDNGTTAWLEILRRARGDGGKEGSETLANLIEYFLDHGADPSISVRPVEMPESSRPVALRELLPQILPGLSEQRMGILLAKLPVASKNQKRPPTLMKRMKSMLEGRRPSERTSR</sequence>
<keyword evidence="7" id="KW-1185">Reference proteome</keyword>
<dbReference type="SUPFAM" id="SSF52540">
    <property type="entry name" value="P-loop containing nucleoside triphosphate hydrolases"/>
    <property type="match status" value="1"/>
</dbReference>
<dbReference type="Pfam" id="PF13391">
    <property type="entry name" value="HNH_2"/>
    <property type="match status" value="1"/>
</dbReference>
<dbReference type="InterPro" id="IPR056693">
    <property type="entry name" value="DUF7791"/>
</dbReference>
<organism evidence="6 7">
    <name type="scientific">Paraconiothyrium brasiliense</name>
    <dbReference type="NCBI Taxonomy" id="300254"/>
    <lineage>
        <taxon>Eukaryota</taxon>
        <taxon>Fungi</taxon>
        <taxon>Dikarya</taxon>
        <taxon>Ascomycota</taxon>
        <taxon>Pezizomycotina</taxon>
        <taxon>Dothideomycetes</taxon>
        <taxon>Pleosporomycetidae</taxon>
        <taxon>Pleosporales</taxon>
        <taxon>Massarineae</taxon>
        <taxon>Didymosphaeriaceae</taxon>
        <taxon>Paraconiothyrium</taxon>
    </lineage>
</organism>
<proteinExistence type="predicted"/>
<evidence type="ECO:0000259" key="4">
    <source>
        <dbReference type="Pfam" id="PF24883"/>
    </source>
</evidence>